<dbReference type="EMBL" id="JNBY01000080">
    <property type="protein sequence ID" value="KDN85672.1"/>
    <property type="molecule type" value="Genomic_DNA"/>
</dbReference>
<gene>
    <name evidence="5" type="ORF">KCH_25810</name>
</gene>
<dbReference type="Proteomes" id="UP000027178">
    <property type="component" value="Unassembled WGS sequence"/>
</dbReference>
<dbReference type="GO" id="GO:0046872">
    <property type="term" value="F:metal ion binding"/>
    <property type="evidence" value="ECO:0007669"/>
    <property type="project" value="UniProtKB-KW"/>
</dbReference>
<dbReference type="HOGENOM" id="CLU_699766_0_0_11"/>
<evidence type="ECO:0000313" key="5">
    <source>
        <dbReference type="EMBL" id="KDN85672.1"/>
    </source>
</evidence>
<keyword evidence="4" id="KW-0411">Iron-sulfur</keyword>
<dbReference type="InterPro" id="IPR050377">
    <property type="entry name" value="Radical_SAM_PqqE_MftC-like"/>
</dbReference>
<evidence type="ECO:0000313" key="6">
    <source>
        <dbReference type="Proteomes" id="UP000027178"/>
    </source>
</evidence>
<dbReference type="InterPro" id="IPR058240">
    <property type="entry name" value="rSAM_sf"/>
</dbReference>
<comment type="caution">
    <text evidence="5">The sequence shown here is derived from an EMBL/GenBank/DDBJ whole genome shotgun (WGS) entry which is preliminary data.</text>
</comment>
<dbReference type="AlphaFoldDB" id="A0A066YWV5"/>
<keyword evidence="2" id="KW-0479">Metal-binding</keyword>
<organism evidence="5 6">
    <name type="scientific">Kitasatospora cheerisanensis KCTC 2395</name>
    <dbReference type="NCBI Taxonomy" id="1348663"/>
    <lineage>
        <taxon>Bacteria</taxon>
        <taxon>Bacillati</taxon>
        <taxon>Actinomycetota</taxon>
        <taxon>Actinomycetes</taxon>
        <taxon>Kitasatosporales</taxon>
        <taxon>Streptomycetaceae</taxon>
        <taxon>Kitasatospora</taxon>
    </lineage>
</organism>
<evidence type="ECO:0000256" key="4">
    <source>
        <dbReference type="ARBA" id="ARBA00023014"/>
    </source>
</evidence>
<sequence length="394" mass="43249">MIKEGAHTFIAGRGPVEPFLGKYAPKRADVFEVIEQRFAAAGLTGLRYRPLRIELELTTKCNDSCPSCGMGALPLAQGVTLTPDQRARIVDEFDSVGLPTAAITGGEPFVAIHALTPLISALRARRIDVSKLTTNGVWGAPRRCERTFAQLEKAGLLDNELVVPLIMLSVGEQTMPLEYVARILHRAVTRYTDHELNVAVSSLADPADRTHKIYELIEVYEKAYGDFPHDRVHSTMRVYLNNERLAEQKKADRPGHTTVKRWMDACFDCFAPTVGTYILPSALLKQDGRWYACASFDVPEALGFGNIFTTPLRTIVERANDSEYLQLIAAGGGLKGLHGAVAAEFTENTTCGGFCDSCGLLSDRFRAERGLPPAKPLPVIASEDLLRHRPIITG</sequence>
<keyword evidence="3" id="KW-0408">Iron</keyword>
<reference evidence="5 6" key="1">
    <citation type="submission" date="2014-05" db="EMBL/GenBank/DDBJ databases">
        <title>Draft Genome Sequence of Kitasatospora cheerisanensis KCTC 2395.</title>
        <authorList>
            <person name="Nam D.H."/>
        </authorList>
    </citation>
    <scope>NUCLEOTIDE SEQUENCE [LARGE SCALE GENOMIC DNA]</scope>
    <source>
        <strain evidence="5 6">KCTC 2395</strain>
    </source>
</reference>
<dbReference type="PANTHER" id="PTHR11228:SF7">
    <property type="entry name" value="PQQA PEPTIDE CYCLASE"/>
    <property type="match status" value="1"/>
</dbReference>
<dbReference type="InterPro" id="IPR013785">
    <property type="entry name" value="Aldolase_TIM"/>
</dbReference>
<keyword evidence="6" id="KW-1185">Reference proteome</keyword>
<dbReference type="GO" id="GO:0003824">
    <property type="term" value="F:catalytic activity"/>
    <property type="evidence" value="ECO:0007669"/>
    <property type="project" value="InterPro"/>
</dbReference>
<dbReference type="PANTHER" id="PTHR11228">
    <property type="entry name" value="RADICAL SAM DOMAIN PROTEIN"/>
    <property type="match status" value="1"/>
</dbReference>
<dbReference type="SFLD" id="SFLDS00029">
    <property type="entry name" value="Radical_SAM"/>
    <property type="match status" value="1"/>
</dbReference>
<dbReference type="OrthoDB" id="7021155at2"/>
<accession>A0A066YWV5</accession>
<dbReference type="RefSeq" id="WP_035862508.1">
    <property type="nucleotide sequence ID" value="NZ_KK853997.1"/>
</dbReference>
<evidence type="ECO:0000256" key="3">
    <source>
        <dbReference type="ARBA" id="ARBA00023004"/>
    </source>
</evidence>
<name>A0A066YWV5_9ACTN</name>
<keyword evidence="1" id="KW-0949">S-adenosyl-L-methionine</keyword>
<dbReference type="SUPFAM" id="SSF102114">
    <property type="entry name" value="Radical SAM enzymes"/>
    <property type="match status" value="1"/>
</dbReference>
<dbReference type="GO" id="GO:0051536">
    <property type="term" value="F:iron-sulfur cluster binding"/>
    <property type="evidence" value="ECO:0007669"/>
    <property type="project" value="UniProtKB-KW"/>
</dbReference>
<dbReference type="PATRIC" id="fig|1348663.4.peg.2495"/>
<evidence type="ECO:0000256" key="1">
    <source>
        <dbReference type="ARBA" id="ARBA00022691"/>
    </source>
</evidence>
<evidence type="ECO:0008006" key="7">
    <source>
        <dbReference type="Google" id="ProtNLM"/>
    </source>
</evidence>
<evidence type="ECO:0000256" key="2">
    <source>
        <dbReference type="ARBA" id="ARBA00022723"/>
    </source>
</evidence>
<dbReference type="InterPro" id="IPR007197">
    <property type="entry name" value="rSAM"/>
</dbReference>
<dbReference type="Gene3D" id="3.20.20.70">
    <property type="entry name" value="Aldolase class I"/>
    <property type="match status" value="1"/>
</dbReference>
<protein>
    <recommendedName>
        <fullName evidence="7">Radical SAM core domain-containing protein</fullName>
    </recommendedName>
</protein>
<dbReference type="eggNOG" id="ENOG5032F6Y">
    <property type="taxonomic scope" value="Bacteria"/>
</dbReference>
<proteinExistence type="predicted"/>